<dbReference type="PROSITE" id="PS50089">
    <property type="entry name" value="ZF_RING_2"/>
    <property type="match status" value="2"/>
</dbReference>
<evidence type="ECO:0000256" key="3">
    <source>
        <dbReference type="ARBA" id="ARBA00022679"/>
    </source>
</evidence>
<dbReference type="InterPro" id="IPR013083">
    <property type="entry name" value="Znf_RING/FYVE/PHD"/>
</dbReference>
<dbReference type="AlphaFoldDB" id="A0ABC9YES4"/>
<dbReference type="PANTHER" id="PTHR12420">
    <property type="entry name" value="PHD FINGER PROTEIN"/>
    <property type="match status" value="1"/>
</dbReference>
<dbReference type="InterPro" id="IPR011011">
    <property type="entry name" value="Znf_FYVE_PHD"/>
</dbReference>
<comment type="subcellular location">
    <subcellularLocation>
        <location evidence="1">Nucleus</location>
    </subcellularLocation>
</comment>
<evidence type="ECO:0000256" key="4">
    <source>
        <dbReference type="ARBA" id="ARBA00022723"/>
    </source>
</evidence>
<evidence type="ECO:0000256" key="8">
    <source>
        <dbReference type="ARBA" id="ARBA00023242"/>
    </source>
</evidence>
<evidence type="ECO:0000259" key="11">
    <source>
        <dbReference type="PROSITE" id="PS51805"/>
    </source>
</evidence>
<keyword evidence="13" id="KW-1185">Reference proteome</keyword>
<feature type="domain" description="RING-type" evidence="10">
    <location>
        <begin position="92"/>
        <end position="141"/>
    </location>
</feature>
<keyword evidence="4" id="KW-0479">Metal-binding</keyword>
<feature type="domain" description="RING-type" evidence="10">
    <location>
        <begin position="367"/>
        <end position="416"/>
    </location>
</feature>
<dbReference type="SMART" id="SM00184">
    <property type="entry name" value="RING"/>
    <property type="match status" value="2"/>
</dbReference>
<evidence type="ECO:0000313" key="12">
    <source>
        <dbReference type="EMBL" id="GAB0208563.1"/>
    </source>
</evidence>
<proteinExistence type="predicted"/>
<dbReference type="PROSITE" id="PS01359">
    <property type="entry name" value="ZF_PHD_1"/>
    <property type="match status" value="1"/>
</dbReference>
<dbReference type="EMBL" id="BAAFJT010000276">
    <property type="protein sequence ID" value="GAB0208563.1"/>
    <property type="molecule type" value="Genomic_DNA"/>
</dbReference>
<evidence type="ECO:0000313" key="13">
    <source>
        <dbReference type="Proteomes" id="UP001623348"/>
    </source>
</evidence>
<dbReference type="GO" id="GO:0008270">
    <property type="term" value="F:zinc ion binding"/>
    <property type="evidence" value="ECO:0007669"/>
    <property type="project" value="UniProtKB-KW"/>
</dbReference>
<reference evidence="12 13" key="1">
    <citation type="submission" date="2024-06" db="EMBL/GenBank/DDBJ databases">
        <title>The draft genome of Grus japonensis, version 3.</title>
        <authorList>
            <person name="Nabeshima K."/>
            <person name="Suzuki S."/>
            <person name="Onuma M."/>
        </authorList>
    </citation>
    <scope>NUCLEOTIDE SEQUENCE [LARGE SCALE GENOMIC DNA]</scope>
    <source>
        <strain evidence="12 13">451A</strain>
    </source>
</reference>
<dbReference type="Gene3D" id="3.30.40.10">
    <property type="entry name" value="Zinc/RING finger domain, C3HC4 (zinc finger)"/>
    <property type="match status" value="5"/>
</dbReference>
<dbReference type="PANTHER" id="PTHR12420:SF47">
    <property type="entry name" value="PHD FINGER PROTEIN 7"/>
    <property type="match status" value="1"/>
</dbReference>
<evidence type="ECO:0000256" key="2">
    <source>
        <dbReference type="ARBA" id="ARBA00004906"/>
    </source>
</evidence>
<accession>A0ABC9YES4</accession>
<keyword evidence="8" id="KW-0539">Nucleus</keyword>
<keyword evidence="6" id="KW-0833">Ubl conjugation pathway</keyword>
<evidence type="ECO:0000256" key="9">
    <source>
        <dbReference type="PROSITE-ProRule" id="PRU00175"/>
    </source>
</evidence>
<dbReference type="SUPFAM" id="SSF57903">
    <property type="entry name" value="FYVE/PHD zinc finger"/>
    <property type="match status" value="3"/>
</dbReference>
<evidence type="ECO:0000256" key="1">
    <source>
        <dbReference type="ARBA" id="ARBA00004123"/>
    </source>
</evidence>
<keyword evidence="3" id="KW-0808">Transferase</keyword>
<dbReference type="InterPro" id="IPR051188">
    <property type="entry name" value="PHD-type_Zinc_Finger"/>
</dbReference>
<sequence length="667" mass="74029">MQRGADEEGFYGFLFPDIRQELKRVAQKRCCICRLQGASVTCKSRRCRRTFHFPCGSERGCISQFFGEFKSFCWKHRPVQRVRAVQHGQTPCLICLEAVAGRPTYDTLVCPACASAWFHRRCIQGQALRSALHYFRCPLCRDMATFQAEMFRLGIKIPDRDAAWEEEDGAFAEHYERHGSCDAGLCLCPAGREQAEVNGPWRLLLCSSCGSRGTHQLCSAVGEDANSWECADCRGTGTVCGLCRRGDCDPEIFGQLCRQNRLLIHENCLYHASRLMQRGADEEGFYGFLFPDIRQELKRVAQKRCCICRLQGASVTCKSRRCRRTFHFPCGSERGCISQFFGEFKSFCWKHRPVQRVRAVQHGQTPCLICLEAVAGRPTYDTLVCPACASAWFHRRCIQGQALRSALHYFCCPLCRDMATFQAEMFRLGIKIPDRDAAWEEEDGAFAEHYERHGSCDAGLCLCPAGREQAEVNGPWRLLLCSSCGSRGTHQLCSAVGEDANSWECADCRGTGTALDMATLQAEMFRLGIKIPDRDAAWEEEDGAFAEHYERHSSCDAGLCLCPAGREQAEVNGPWRLLLCSSCGSRGTHQLCSAVGEDASSWECADCRGTGTVTSVEPGSDPNPPGQRGFWPVPSCASRGPCTVGTSSGLSPIPLPALPQTATPERC</sequence>
<comment type="pathway">
    <text evidence="2">Protein modification; protein ubiquitination.</text>
</comment>
<dbReference type="InterPro" id="IPR034732">
    <property type="entry name" value="EPHD"/>
</dbReference>
<protein>
    <submittedName>
        <fullName evidence="12">PHD finger protein 7-like</fullName>
    </submittedName>
</protein>
<dbReference type="InterPro" id="IPR001965">
    <property type="entry name" value="Znf_PHD"/>
</dbReference>
<gene>
    <name evidence="12" type="ORF">GRJ2_003322000</name>
</gene>
<dbReference type="SMART" id="SM00249">
    <property type="entry name" value="PHD"/>
    <property type="match status" value="7"/>
</dbReference>
<dbReference type="Pfam" id="PF26054">
    <property type="entry name" value="PHD_G2E3"/>
    <property type="match status" value="3"/>
</dbReference>
<organism evidence="12 13">
    <name type="scientific">Grus japonensis</name>
    <name type="common">Japanese crane</name>
    <name type="synonym">Red-crowned crane</name>
    <dbReference type="NCBI Taxonomy" id="30415"/>
    <lineage>
        <taxon>Eukaryota</taxon>
        <taxon>Metazoa</taxon>
        <taxon>Chordata</taxon>
        <taxon>Craniata</taxon>
        <taxon>Vertebrata</taxon>
        <taxon>Euteleostomi</taxon>
        <taxon>Archelosauria</taxon>
        <taxon>Archosauria</taxon>
        <taxon>Dinosauria</taxon>
        <taxon>Saurischia</taxon>
        <taxon>Theropoda</taxon>
        <taxon>Coelurosauria</taxon>
        <taxon>Aves</taxon>
        <taxon>Neognathae</taxon>
        <taxon>Neoaves</taxon>
        <taxon>Gruiformes</taxon>
        <taxon>Gruidae</taxon>
        <taxon>Grus</taxon>
    </lineage>
</organism>
<feature type="domain" description="PHD-type" evidence="11">
    <location>
        <begin position="237"/>
        <end position="352"/>
    </location>
</feature>
<dbReference type="PROSITE" id="PS51805">
    <property type="entry name" value="EPHD"/>
    <property type="match status" value="2"/>
</dbReference>
<keyword evidence="7" id="KW-0862">Zinc</keyword>
<evidence type="ECO:0000256" key="7">
    <source>
        <dbReference type="ARBA" id="ARBA00022833"/>
    </source>
</evidence>
<dbReference type="Proteomes" id="UP001623348">
    <property type="component" value="Unassembled WGS sequence"/>
</dbReference>
<evidence type="ECO:0000256" key="6">
    <source>
        <dbReference type="ARBA" id="ARBA00022786"/>
    </source>
</evidence>
<keyword evidence="5 9" id="KW-0863">Zinc-finger</keyword>
<dbReference type="InterPro" id="IPR001841">
    <property type="entry name" value="Znf_RING"/>
</dbReference>
<evidence type="ECO:0000256" key="5">
    <source>
        <dbReference type="ARBA" id="ARBA00022771"/>
    </source>
</evidence>
<dbReference type="InterPro" id="IPR019786">
    <property type="entry name" value="Zinc_finger_PHD-type_CS"/>
</dbReference>
<dbReference type="Pfam" id="PF13771">
    <property type="entry name" value="zf-HC5HC2H"/>
    <property type="match status" value="2"/>
</dbReference>
<comment type="caution">
    <text evidence="12">The sequence shown here is derived from an EMBL/GenBank/DDBJ whole genome shotgun (WGS) entry which is preliminary data.</text>
</comment>
<dbReference type="InterPro" id="IPR042013">
    <property type="entry name" value="PHF7/G2E3_ePHD"/>
</dbReference>
<name>A0ABC9YES4_GRUJA</name>
<dbReference type="CDD" id="cd15669">
    <property type="entry name" value="ePHD_PHF7_G2E3_like"/>
    <property type="match status" value="1"/>
</dbReference>
<evidence type="ECO:0000259" key="10">
    <source>
        <dbReference type="PROSITE" id="PS50089"/>
    </source>
</evidence>
<feature type="domain" description="PHD-type" evidence="11">
    <location>
        <begin position="1"/>
        <end position="77"/>
    </location>
</feature>
<dbReference type="InterPro" id="IPR059102">
    <property type="entry name" value="PHD_PHF7/G2E3-like"/>
</dbReference>